<sequence length="260" mass="26464">MSGEAGALADAGTQVTVTVLAAGSLRLPFTRAAQDFAQRHPGTRFTLVFGAAGLLRERVAAGEHADVFASANLAHPDALGRRGGFGPTVAFARNALCALVRPGLAVTRETLVRTLLDPSVTLGTSTPGADPSGDYAFELFVRVERSGAGPAGCAAALAGKARQLTGGPGAPKPPGGHNVYGMLVASGAADVFLTYRTNARIALAEQAGLQVVDIDPHINVSARYGLVVRDGAPAAAQRFADDLCTGPGQAVLRDAGFLPV</sequence>
<dbReference type="EMBL" id="RCZI01000008">
    <property type="protein sequence ID" value="TPG23628.1"/>
    <property type="molecule type" value="Genomic_DNA"/>
</dbReference>
<evidence type="ECO:0000313" key="1">
    <source>
        <dbReference type="EMBL" id="TPG23628.1"/>
    </source>
</evidence>
<dbReference type="PANTHER" id="PTHR30632:SF0">
    <property type="entry name" value="SULFATE-BINDING PROTEIN"/>
    <property type="match status" value="1"/>
</dbReference>
<dbReference type="SUPFAM" id="SSF53850">
    <property type="entry name" value="Periplasmic binding protein-like II"/>
    <property type="match status" value="1"/>
</dbReference>
<organism evidence="1 2">
    <name type="scientific">Variovorax guangxiensis</name>
    <dbReference type="NCBI Taxonomy" id="1775474"/>
    <lineage>
        <taxon>Bacteria</taxon>
        <taxon>Pseudomonadati</taxon>
        <taxon>Pseudomonadota</taxon>
        <taxon>Betaproteobacteria</taxon>
        <taxon>Burkholderiales</taxon>
        <taxon>Comamonadaceae</taxon>
        <taxon>Variovorax</taxon>
    </lineage>
</organism>
<accession>A0A502DEB7</accession>
<dbReference type="OrthoDB" id="516817at2"/>
<dbReference type="InterPro" id="IPR050682">
    <property type="entry name" value="ModA/WtpA"/>
</dbReference>
<comment type="caution">
    <text evidence="1">The sequence shown here is derived from an EMBL/GenBank/DDBJ whole genome shotgun (WGS) entry which is preliminary data.</text>
</comment>
<dbReference type="AlphaFoldDB" id="A0A502DEB7"/>
<dbReference type="PANTHER" id="PTHR30632">
    <property type="entry name" value="MOLYBDATE-BINDING PERIPLASMIC PROTEIN"/>
    <property type="match status" value="1"/>
</dbReference>
<dbReference type="Proteomes" id="UP000319212">
    <property type="component" value="Unassembled WGS sequence"/>
</dbReference>
<dbReference type="GO" id="GO:0030973">
    <property type="term" value="F:molybdate ion binding"/>
    <property type="evidence" value="ECO:0007669"/>
    <property type="project" value="TreeGrafter"/>
</dbReference>
<proteinExistence type="predicted"/>
<dbReference type="Pfam" id="PF13531">
    <property type="entry name" value="SBP_bac_11"/>
    <property type="match status" value="1"/>
</dbReference>
<gene>
    <name evidence="1" type="ORF">EAH82_19735</name>
</gene>
<dbReference type="Gene3D" id="3.40.190.10">
    <property type="entry name" value="Periplasmic binding protein-like II"/>
    <property type="match status" value="2"/>
</dbReference>
<reference evidence="1 2" key="1">
    <citation type="journal article" date="2019" name="Environ. Microbiol.">
        <title>Species interactions and distinct microbial communities in high Arctic permafrost affected cryosols are associated with the CH4 and CO2 gas fluxes.</title>
        <authorList>
            <person name="Altshuler I."/>
            <person name="Hamel J."/>
            <person name="Turney S."/>
            <person name="Magnuson E."/>
            <person name="Levesque R."/>
            <person name="Greer C."/>
            <person name="Whyte L.G."/>
        </authorList>
    </citation>
    <scope>NUCLEOTIDE SEQUENCE [LARGE SCALE GENOMIC DNA]</scope>
    <source>
        <strain evidence="1 2">S06.C</strain>
    </source>
</reference>
<evidence type="ECO:0000313" key="2">
    <source>
        <dbReference type="Proteomes" id="UP000319212"/>
    </source>
</evidence>
<dbReference type="GO" id="GO:0015689">
    <property type="term" value="P:molybdate ion transport"/>
    <property type="evidence" value="ECO:0007669"/>
    <property type="project" value="TreeGrafter"/>
</dbReference>
<name>A0A502DEB7_9BURK</name>
<protein>
    <submittedName>
        <fullName evidence="1">Extracellular solute-binding protein</fullName>
    </submittedName>
</protein>